<keyword evidence="1" id="KW-0732">Signal</keyword>
<feature type="signal peptide" evidence="1">
    <location>
        <begin position="1"/>
        <end position="22"/>
    </location>
</feature>
<evidence type="ECO:0000256" key="1">
    <source>
        <dbReference type="SAM" id="SignalP"/>
    </source>
</evidence>
<dbReference type="EMBL" id="LT853692">
    <property type="protein sequence ID" value="SMQ46456.1"/>
    <property type="molecule type" value="Genomic_DNA"/>
</dbReference>
<evidence type="ECO:0000313" key="3">
    <source>
        <dbReference type="Proteomes" id="UP000215127"/>
    </source>
</evidence>
<evidence type="ECO:0000313" key="2">
    <source>
        <dbReference type="EMBL" id="SMQ46456.1"/>
    </source>
</evidence>
<name>A0A1X7RG97_ZYMT9</name>
<proteinExistence type="predicted"/>
<dbReference type="AlphaFoldDB" id="A0A1X7RG97"/>
<keyword evidence="3" id="KW-1185">Reference proteome</keyword>
<gene>
    <name evidence="2" type="ORF">ZT3D7_G1602</name>
</gene>
<reference evidence="2 3" key="1">
    <citation type="submission" date="2016-06" db="EMBL/GenBank/DDBJ databases">
        <authorList>
            <person name="Kjaerup R.B."/>
            <person name="Dalgaard T.S."/>
            <person name="Juul-Madsen H.R."/>
        </authorList>
    </citation>
    <scope>NUCLEOTIDE SEQUENCE [LARGE SCALE GENOMIC DNA]</scope>
</reference>
<sequence length="90" mass="9627">MQTFKLSILLGLVSSALGLAAGDPYNHNTAYGECDVWSPTATYVDDGCCIISGRPGYERLKVLCDHNHRCAAQNHACSHAPGAEFALCDI</sequence>
<protein>
    <submittedName>
        <fullName evidence="2">Uncharacterized protein</fullName>
    </submittedName>
</protein>
<accession>A0A1X7RG97</accession>
<feature type="chain" id="PRO_5012553032" evidence="1">
    <location>
        <begin position="23"/>
        <end position="90"/>
    </location>
</feature>
<dbReference type="Proteomes" id="UP000215127">
    <property type="component" value="Chromosome 1"/>
</dbReference>
<organism evidence="2 3">
    <name type="scientific">Zymoseptoria tritici (strain ST99CH_3D7)</name>
    <dbReference type="NCBI Taxonomy" id="1276538"/>
    <lineage>
        <taxon>Eukaryota</taxon>
        <taxon>Fungi</taxon>
        <taxon>Dikarya</taxon>
        <taxon>Ascomycota</taxon>
        <taxon>Pezizomycotina</taxon>
        <taxon>Dothideomycetes</taxon>
        <taxon>Dothideomycetidae</taxon>
        <taxon>Mycosphaerellales</taxon>
        <taxon>Mycosphaerellaceae</taxon>
        <taxon>Zymoseptoria</taxon>
    </lineage>
</organism>